<dbReference type="PANTHER" id="PTHR10772:SF63">
    <property type="entry name" value="20 KDA CHAPERONIN, CHLOROPLASTIC"/>
    <property type="match status" value="1"/>
</dbReference>
<dbReference type="GO" id="GO:0044183">
    <property type="term" value="F:protein folding chaperone"/>
    <property type="evidence" value="ECO:0007669"/>
    <property type="project" value="InterPro"/>
</dbReference>
<comment type="similarity">
    <text evidence="1 3 4">Belongs to the GroES chaperonin family.</text>
</comment>
<dbReference type="GO" id="GO:0005737">
    <property type="term" value="C:cytoplasm"/>
    <property type="evidence" value="ECO:0007669"/>
    <property type="project" value="UniProtKB-SubCell"/>
</dbReference>
<proteinExistence type="inferred from homology"/>
<dbReference type="PROSITE" id="PS00681">
    <property type="entry name" value="CHAPERONINS_CPN10"/>
    <property type="match status" value="1"/>
</dbReference>
<sequence length="90" mass="10265">MENIIPISERVLIKPLKAEKKTKSGIIIPENAKEKPQEGIILSVGKEVKHTILKVGEKVLFKKYSGTKINYKKKKYLIIHKTDILAIIKE</sequence>
<accession>A0A346E132</accession>
<dbReference type="GO" id="GO:0005524">
    <property type="term" value="F:ATP binding"/>
    <property type="evidence" value="ECO:0007669"/>
    <property type="project" value="InterPro"/>
</dbReference>
<keyword evidence="3" id="KW-0963">Cytoplasm</keyword>
<dbReference type="FunFam" id="2.30.33.40:FF:000001">
    <property type="entry name" value="10 kDa chaperonin"/>
    <property type="match status" value="1"/>
</dbReference>
<comment type="function">
    <text evidence="3 4">Together with the chaperonin GroEL, plays an essential role in assisting protein folding. The GroEL-GroES system forms a nano-cage that allows encapsulation of the non-native substrate proteins and provides a physical environment optimized to promote and accelerate protein folding. GroES binds to the apical surface of the GroEL ring, thereby capping the opening of the GroEL channel.</text>
</comment>
<keyword evidence="2 3" id="KW-0143">Chaperone</keyword>
<dbReference type="HAMAP" id="MF_00580">
    <property type="entry name" value="CH10"/>
    <property type="match status" value="1"/>
</dbReference>
<keyword evidence="5" id="KW-0346">Stress response</keyword>
<evidence type="ECO:0000256" key="3">
    <source>
        <dbReference type="HAMAP-Rule" id="MF_00580"/>
    </source>
</evidence>
<dbReference type="GO" id="GO:0051082">
    <property type="term" value="F:unfolded protein binding"/>
    <property type="evidence" value="ECO:0007669"/>
    <property type="project" value="TreeGrafter"/>
</dbReference>
<dbReference type="EMBL" id="CP028359">
    <property type="protein sequence ID" value="AXN02687.1"/>
    <property type="molecule type" value="Genomic_DNA"/>
</dbReference>
<evidence type="ECO:0000256" key="2">
    <source>
        <dbReference type="ARBA" id="ARBA00023186"/>
    </source>
</evidence>
<dbReference type="GO" id="GO:0046872">
    <property type="term" value="F:metal ion binding"/>
    <property type="evidence" value="ECO:0007669"/>
    <property type="project" value="TreeGrafter"/>
</dbReference>
<dbReference type="SMART" id="SM00883">
    <property type="entry name" value="Cpn10"/>
    <property type="match status" value="1"/>
</dbReference>
<name>A0A346E132_9FLAO</name>
<reference evidence="5 6" key="1">
    <citation type="submission" date="2018-03" db="EMBL/GenBank/DDBJ databases">
        <title>A parallel universe: an anciently diverged bacterial symbiosis in a Hawaiian planthopper (Hemiptera: Cixiidae) reveals rearranged nutritional responsibilities.</title>
        <authorList>
            <person name="Bennett G."/>
            <person name="Mao M."/>
        </authorList>
    </citation>
    <scope>NUCLEOTIDE SEQUENCE [LARGE SCALE GENOMIC DNA]</scope>
    <source>
        <strain evidence="5 6">OLIH</strain>
    </source>
</reference>
<protein>
    <recommendedName>
        <fullName evidence="3">Co-chaperonin GroES</fullName>
    </recommendedName>
    <alternativeName>
        <fullName evidence="3">10 kDa chaperonin</fullName>
    </alternativeName>
    <alternativeName>
        <fullName evidence="3">Chaperonin-10</fullName>
        <shortName evidence="3">Cpn10</shortName>
    </alternativeName>
</protein>
<organism evidence="5 6">
    <name type="scientific">Candidatus Karelsulcia muelleri</name>
    <dbReference type="NCBI Taxonomy" id="336810"/>
    <lineage>
        <taxon>Bacteria</taxon>
        <taxon>Pseudomonadati</taxon>
        <taxon>Bacteroidota</taxon>
        <taxon>Flavobacteriia</taxon>
        <taxon>Flavobacteriales</taxon>
        <taxon>Candidatus Karelsulcia</taxon>
    </lineage>
</organism>
<dbReference type="InterPro" id="IPR018369">
    <property type="entry name" value="Chaprnonin_Cpn10_CS"/>
</dbReference>
<dbReference type="InterPro" id="IPR020818">
    <property type="entry name" value="Chaperonin_GroES"/>
</dbReference>
<evidence type="ECO:0000256" key="1">
    <source>
        <dbReference type="ARBA" id="ARBA00006975"/>
    </source>
</evidence>
<comment type="subcellular location">
    <subcellularLocation>
        <location evidence="3">Cytoplasm</location>
    </subcellularLocation>
</comment>
<dbReference type="PRINTS" id="PR00297">
    <property type="entry name" value="CHAPERONIN10"/>
</dbReference>
<dbReference type="PANTHER" id="PTHR10772">
    <property type="entry name" value="10 KDA HEAT SHOCK PROTEIN"/>
    <property type="match status" value="1"/>
</dbReference>
<dbReference type="AlphaFoldDB" id="A0A346E132"/>
<gene>
    <name evidence="3" type="primary">groES</name>
    <name evidence="3" type="synonym">groS</name>
    <name evidence="5" type="ORF">C9I73_152</name>
</gene>
<dbReference type="InterPro" id="IPR011032">
    <property type="entry name" value="GroES-like_sf"/>
</dbReference>
<dbReference type="InterPro" id="IPR037124">
    <property type="entry name" value="Chaperonin_GroES_sf"/>
</dbReference>
<dbReference type="GO" id="GO:0051087">
    <property type="term" value="F:protein-folding chaperone binding"/>
    <property type="evidence" value="ECO:0007669"/>
    <property type="project" value="TreeGrafter"/>
</dbReference>
<dbReference type="Gene3D" id="2.30.33.40">
    <property type="entry name" value="GroES chaperonin"/>
    <property type="match status" value="1"/>
</dbReference>
<dbReference type="SUPFAM" id="SSF50129">
    <property type="entry name" value="GroES-like"/>
    <property type="match status" value="1"/>
</dbReference>
<evidence type="ECO:0000313" key="6">
    <source>
        <dbReference type="Proteomes" id="UP000257017"/>
    </source>
</evidence>
<dbReference type="Proteomes" id="UP000257017">
    <property type="component" value="Chromosome"/>
</dbReference>
<dbReference type="RefSeq" id="WP_158380392.1">
    <property type="nucleotide sequence ID" value="NZ_CP028359.1"/>
</dbReference>
<dbReference type="OrthoDB" id="9806791at2"/>
<dbReference type="Pfam" id="PF00166">
    <property type="entry name" value="Cpn10"/>
    <property type="match status" value="1"/>
</dbReference>
<evidence type="ECO:0000313" key="5">
    <source>
        <dbReference type="EMBL" id="AXN02687.1"/>
    </source>
</evidence>
<comment type="subunit">
    <text evidence="3">Heptamer of 7 subunits arranged in a ring. Interacts with the chaperonin GroEL.</text>
</comment>
<evidence type="ECO:0000256" key="4">
    <source>
        <dbReference type="RuleBase" id="RU000535"/>
    </source>
</evidence>
<dbReference type="CDD" id="cd00320">
    <property type="entry name" value="cpn10"/>
    <property type="match status" value="1"/>
</dbReference>